<dbReference type="PANTHER" id="PTHR43477:SF1">
    <property type="entry name" value="DIHYDROANTICAPSIN 7-DEHYDROGENASE"/>
    <property type="match status" value="1"/>
</dbReference>
<dbReference type="PANTHER" id="PTHR43477">
    <property type="entry name" value="DIHYDROANTICAPSIN 7-DEHYDROGENASE"/>
    <property type="match status" value="1"/>
</dbReference>
<dbReference type="RefSeq" id="WP_017679820.1">
    <property type="nucleotide sequence ID" value="NZ_CP023714.1"/>
</dbReference>
<reference evidence="3 4" key="1">
    <citation type="journal article" date="2014" name="Genome Announc.">
        <title>Draft Genome Sequence of Propane- and Butane-Oxidizing Actinobacterium Rhodococcus ruber IEGM 231.</title>
        <authorList>
            <person name="Ivshina I.B."/>
            <person name="Kuyukina M.S."/>
            <person name="Krivoruchko A.V."/>
            <person name="Barbe V."/>
            <person name="Fischer C."/>
        </authorList>
    </citation>
    <scope>NUCLEOTIDE SEQUENCE [LARGE SCALE GENOMIC DNA]</scope>
</reference>
<dbReference type="EC" id="1.1.1.100" evidence="3"/>
<accession>A0A098BSW4</accession>
<keyword evidence="2 3" id="KW-0560">Oxidoreductase</keyword>
<dbReference type="SUPFAM" id="SSF51735">
    <property type="entry name" value="NAD(P)-binding Rossmann-fold domains"/>
    <property type="match status" value="1"/>
</dbReference>
<sequence length="273" mass="28636">MTTVPSSNTPSHPLLSGRTAVVTGGANGIGAAVVRLFAEHGARVVLVDTDRRAAEQLAAEVPAAVPIVGDAADPAVATEAAAHDPDVLVNNVGDFLRAATPFAEADESEWEALARVNLDHALRMTRAVLPGMIDRGRGGSVVNVTTVEAHRGIPGHVVYGTYKAGLRHFTRSLALEVGRHGIRVNAIAPDLIETPQVPYERLVPEADRHRWPGWAPLGGPGRPEDVAGPALFLASDLSRYVTGSTVHVDGGSYAAGGWFARADGSWTNRPLAP</sequence>
<protein>
    <submittedName>
        <fullName evidence="3">Short chain dehydrogenase/reductase family oxidoreductase</fullName>
        <ecNumber evidence="3">1.1.1.100</ecNumber>
    </submittedName>
</protein>
<proteinExistence type="inferred from homology"/>
<dbReference type="InterPro" id="IPR002347">
    <property type="entry name" value="SDR_fam"/>
</dbReference>
<organism evidence="3 4">
    <name type="scientific">Rhodococcus ruber</name>
    <dbReference type="NCBI Taxonomy" id="1830"/>
    <lineage>
        <taxon>Bacteria</taxon>
        <taxon>Bacillati</taxon>
        <taxon>Actinomycetota</taxon>
        <taxon>Actinomycetes</taxon>
        <taxon>Mycobacteriales</taxon>
        <taxon>Nocardiaceae</taxon>
        <taxon>Rhodococcus</taxon>
    </lineage>
</organism>
<dbReference type="Gene3D" id="3.40.50.720">
    <property type="entry name" value="NAD(P)-binding Rossmann-like Domain"/>
    <property type="match status" value="1"/>
</dbReference>
<dbReference type="FunFam" id="3.40.50.720:FF:000084">
    <property type="entry name" value="Short-chain dehydrogenase reductase"/>
    <property type="match status" value="1"/>
</dbReference>
<evidence type="ECO:0000313" key="3">
    <source>
        <dbReference type="EMBL" id="CDZ91773.1"/>
    </source>
</evidence>
<dbReference type="eggNOG" id="COG1028">
    <property type="taxonomic scope" value="Bacteria"/>
</dbReference>
<dbReference type="GO" id="GO:0004316">
    <property type="term" value="F:3-oxoacyl-[acyl-carrier-protein] reductase (NADPH) activity"/>
    <property type="evidence" value="ECO:0007669"/>
    <property type="project" value="UniProtKB-EC"/>
</dbReference>
<evidence type="ECO:0000256" key="1">
    <source>
        <dbReference type="ARBA" id="ARBA00006484"/>
    </source>
</evidence>
<dbReference type="Pfam" id="PF13561">
    <property type="entry name" value="adh_short_C2"/>
    <property type="match status" value="1"/>
</dbReference>
<dbReference type="PRINTS" id="PR00080">
    <property type="entry name" value="SDRFAMILY"/>
</dbReference>
<evidence type="ECO:0000256" key="2">
    <source>
        <dbReference type="ARBA" id="ARBA00023002"/>
    </source>
</evidence>
<comment type="similarity">
    <text evidence="1">Belongs to the short-chain dehydrogenases/reductases (SDR) family.</text>
</comment>
<dbReference type="OrthoDB" id="4750380at2"/>
<dbReference type="PRINTS" id="PR00081">
    <property type="entry name" value="GDHRDH"/>
</dbReference>
<dbReference type="InterPro" id="IPR051122">
    <property type="entry name" value="SDR_DHRS6-like"/>
</dbReference>
<dbReference type="InterPro" id="IPR036291">
    <property type="entry name" value="NAD(P)-bd_dom_sf"/>
</dbReference>
<evidence type="ECO:0000313" key="4">
    <source>
        <dbReference type="Proteomes" id="UP000042997"/>
    </source>
</evidence>
<dbReference type="EMBL" id="CCSD01000102">
    <property type="protein sequence ID" value="CDZ91773.1"/>
    <property type="molecule type" value="Genomic_DNA"/>
</dbReference>
<dbReference type="AlphaFoldDB" id="A0A098BSW4"/>
<dbReference type="Proteomes" id="UP000042997">
    <property type="component" value="Unassembled WGS sequence"/>
</dbReference>
<gene>
    <name evidence="3" type="ORF">RHRU231_870027</name>
</gene>
<name>A0A098BSW4_9NOCA</name>
<dbReference type="GeneID" id="66837716"/>